<accession>A0A564G222</accession>
<protein>
    <submittedName>
        <fullName evidence="4">Multidrug resistance protein MdtK</fullName>
    </submittedName>
</protein>
<dbReference type="NCBIfam" id="TIGR00797">
    <property type="entry name" value="matE"/>
    <property type="match status" value="1"/>
</dbReference>
<proteinExistence type="predicted"/>
<reference evidence="3" key="3">
    <citation type="submission" date="2021-08" db="EMBL/GenBank/DDBJ databases">
        <authorList>
            <person name="Tani A."/>
            <person name="Ola A."/>
            <person name="Ogura Y."/>
            <person name="Katsura K."/>
            <person name="Hayashi T."/>
        </authorList>
    </citation>
    <scope>NUCLEOTIDE SEQUENCE</scope>
    <source>
        <strain evidence="3">DSM 22415</strain>
    </source>
</reference>
<feature type="transmembrane region" description="Helical" evidence="2">
    <location>
        <begin position="247"/>
        <end position="265"/>
    </location>
</feature>
<reference evidence="4 5" key="1">
    <citation type="submission" date="2019-06" db="EMBL/GenBank/DDBJ databases">
        <authorList>
            <person name="Rodrigo-Torres L."/>
            <person name="Arahal R. D."/>
            <person name="Lucena T."/>
        </authorList>
    </citation>
    <scope>NUCLEOTIDE SEQUENCE [LARGE SCALE GENOMIC DNA]</scope>
    <source>
        <strain evidence="4 5">SW08-7</strain>
    </source>
</reference>
<feature type="transmembrane region" description="Helical" evidence="2">
    <location>
        <begin position="407"/>
        <end position="428"/>
    </location>
</feature>
<dbReference type="InterPro" id="IPR050222">
    <property type="entry name" value="MATE_MdtK"/>
</dbReference>
<sequence>MPALDLAASPARDRAPFRRPWLVELRATLALSGPLVLINLAQHGLIMADVVMLGRLGAEALAAATLAHGLYFILFIGGIGLTSAVAPLIAEALGRDPGDTEAARRTLRAGLWAATLVCGPVMLLLWFTGPLLAALGEPPALAEAAGRYMRVLQWAMWPALLFMALRGALAALERPAWALAASLAALPLNVALGLWLAFEAGLGMVGIGCATLVSSVFSLAVLVLVVLRDPGLRRHRLFHGLWRFDPARLGAVVRLGLPMVATGLAEAGLFEAAALAMGLFGASQLAAHAVAIQIAAFCFMVPNGIAQAATVRVGLAFGRRDAAGVRRAGAVALGLGLSFMSLCALTQLSVPEPLIGLFLDLRDPANGAVLPVAVVFIGFAALFAVADGVQSVALGMLRGLQDTKVPMLIAVGGYWGLGVPVGAGLAWGLGFEGAGIWIGFCAGLFVVAALLVARWRRLVRAGPARPTGLGARRPTVSISTP</sequence>
<keyword evidence="6" id="KW-1185">Reference proteome</keyword>
<evidence type="ECO:0000256" key="1">
    <source>
        <dbReference type="ARBA" id="ARBA00022448"/>
    </source>
</evidence>
<keyword evidence="2" id="KW-1133">Transmembrane helix</keyword>
<feature type="transmembrane region" description="Helical" evidence="2">
    <location>
        <begin position="151"/>
        <end position="169"/>
    </location>
</feature>
<evidence type="ECO:0000313" key="4">
    <source>
        <dbReference type="EMBL" id="VUF14539.1"/>
    </source>
</evidence>
<feature type="transmembrane region" description="Helical" evidence="2">
    <location>
        <begin position="434"/>
        <end position="453"/>
    </location>
</feature>
<dbReference type="PANTHER" id="PTHR43298">
    <property type="entry name" value="MULTIDRUG RESISTANCE PROTEIN NORM-RELATED"/>
    <property type="match status" value="1"/>
</dbReference>
<feature type="transmembrane region" description="Helical" evidence="2">
    <location>
        <begin position="285"/>
        <end position="306"/>
    </location>
</feature>
<feature type="transmembrane region" description="Helical" evidence="2">
    <location>
        <begin position="368"/>
        <end position="386"/>
    </location>
</feature>
<feature type="transmembrane region" description="Helical" evidence="2">
    <location>
        <begin position="176"/>
        <end position="198"/>
    </location>
</feature>
<dbReference type="GO" id="GO:0042910">
    <property type="term" value="F:xenobiotic transmembrane transporter activity"/>
    <property type="evidence" value="ECO:0007669"/>
    <property type="project" value="InterPro"/>
</dbReference>
<evidence type="ECO:0000313" key="3">
    <source>
        <dbReference type="EMBL" id="GJD56954.1"/>
    </source>
</evidence>
<keyword evidence="1" id="KW-0813">Transport</keyword>
<dbReference type="InterPro" id="IPR002528">
    <property type="entry name" value="MATE_fam"/>
</dbReference>
<dbReference type="OrthoDB" id="9780160at2"/>
<dbReference type="CDD" id="cd13131">
    <property type="entry name" value="MATE_NorM_like"/>
    <property type="match status" value="1"/>
</dbReference>
<dbReference type="Proteomes" id="UP001055303">
    <property type="component" value="Unassembled WGS sequence"/>
</dbReference>
<feature type="transmembrane region" description="Helical" evidence="2">
    <location>
        <begin position="61"/>
        <end position="90"/>
    </location>
</feature>
<feature type="transmembrane region" description="Helical" evidence="2">
    <location>
        <begin position="204"/>
        <end position="227"/>
    </location>
</feature>
<feature type="transmembrane region" description="Helical" evidence="2">
    <location>
        <begin position="111"/>
        <end position="131"/>
    </location>
</feature>
<name>A0A564G222_9HYPH</name>
<dbReference type="GO" id="GO:0015297">
    <property type="term" value="F:antiporter activity"/>
    <property type="evidence" value="ECO:0007669"/>
    <property type="project" value="InterPro"/>
</dbReference>
<evidence type="ECO:0000313" key="5">
    <source>
        <dbReference type="Proteomes" id="UP000401717"/>
    </source>
</evidence>
<feature type="transmembrane region" description="Helical" evidence="2">
    <location>
        <begin position="327"/>
        <end position="348"/>
    </location>
</feature>
<dbReference type="EMBL" id="BPQI01000078">
    <property type="protein sequence ID" value="GJD56954.1"/>
    <property type="molecule type" value="Genomic_DNA"/>
</dbReference>
<dbReference type="GO" id="GO:0005886">
    <property type="term" value="C:plasma membrane"/>
    <property type="evidence" value="ECO:0007669"/>
    <property type="project" value="TreeGrafter"/>
</dbReference>
<dbReference type="PANTHER" id="PTHR43298:SF2">
    <property type="entry name" value="FMN_FAD EXPORTER YEEO-RELATED"/>
    <property type="match status" value="1"/>
</dbReference>
<dbReference type="RefSeq" id="WP_144766884.1">
    <property type="nucleotide sequence ID" value="NZ_BPQI01000078.1"/>
</dbReference>
<evidence type="ECO:0000256" key="2">
    <source>
        <dbReference type="SAM" id="Phobius"/>
    </source>
</evidence>
<keyword evidence="2" id="KW-0812">Transmembrane</keyword>
<evidence type="ECO:0000313" key="6">
    <source>
        <dbReference type="Proteomes" id="UP001055303"/>
    </source>
</evidence>
<reference evidence="3" key="2">
    <citation type="journal article" date="2021" name="Front. Microbiol.">
        <title>Comprehensive Comparative Genomics and Phenotyping of Methylobacterium Species.</title>
        <authorList>
            <person name="Alessa O."/>
            <person name="Ogura Y."/>
            <person name="Fujitani Y."/>
            <person name="Takami H."/>
            <person name="Hayashi T."/>
            <person name="Sahin N."/>
            <person name="Tani A."/>
        </authorList>
    </citation>
    <scope>NUCLEOTIDE SEQUENCE</scope>
    <source>
        <strain evidence="3">DSM 22415</strain>
    </source>
</reference>
<keyword evidence="2" id="KW-0472">Membrane</keyword>
<dbReference type="EMBL" id="CABFVH010000035">
    <property type="protein sequence ID" value="VUF14539.1"/>
    <property type="molecule type" value="Genomic_DNA"/>
</dbReference>
<gene>
    <name evidence="4" type="primary">mdtK</name>
    <name evidence="3" type="ORF">IFDJLNFL_2852</name>
    <name evidence="4" type="ORF">MTDSW087_04264</name>
</gene>
<dbReference type="Pfam" id="PF01554">
    <property type="entry name" value="MatE"/>
    <property type="match status" value="2"/>
</dbReference>
<organism evidence="4 5">
    <name type="scientific">Methylobacterium dankookense</name>
    <dbReference type="NCBI Taxonomy" id="560405"/>
    <lineage>
        <taxon>Bacteria</taxon>
        <taxon>Pseudomonadati</taxon>
        <taxon>Pseudomonadota</taxon>
        <taxon>Alphaproteobacteria</taxon>
        <taxon>Hyphomicrobiales</taxon>
        <taxon>Methylobacteriaceae</taxon>
        <taxon>Methylobacterium</taxon>
    </lineage>
</organism>
<dbReference type="Proteomes" id="UP000401717">
    <property type="component" value="Unassembled WGS sequence"/>
</dbReference>
<dbReference type="AlphaFoldDB" id="A0A564G222"/>